<evidence type="ECO:0000313" key="9">
    <source>
        <dbReference type="Proteomes" id="UP001058974"/>
    </source>
</evidence>
<gene>
    <name evidence="8" type="ORF">KIW84_054657</name>
</gene>
<dbReference type="Proteomes" id="UP001058974">
    <property type="component" value="Chromosome 5"/>
</dbReference>
<dbReference type="FunFam" id="1.10.220.100:FF:000001">
    <property type="entry name" value="Enhancer of mRNA-decapping protein 4"/>
    <property type="match status" value="1"/>
</dbReference>
<feature type="non-terminal residue" evidence="8">
    <location>
        <position position="123"/>
    </location>
</feature>
<dbReference type="InterPro" id="IPR045152">
    <property type="entry name" value="EDC4-like"/>
</dbReference>
<keyword evidence="6" id="KW-0175">Coiled coil</keyword>
<evidence type="ECO:0000256" key="6">
    <source>
        <dbReference type="ARBA" id="ARBA00023054"/>
    </source>
</evidence>
<comment type="similarity">
    <text evidence="2">Belongs to the WD repeat EDC4 family.</text>
</comment>
<accession>A0A9D5AET4</accession>
<protein>
    <recommendedName>
        <fullName evidence="7">Enhancer of mRNA-decapping protein 4 C-terminal domain-containing protein</fullName>
    </recommendedName>
</protein>
<dbReference type="GO" id="GO:0031087">
    <property type="term" value="P:deadenylation-independent decapping of nuclear-transcribed mRNA"/>
    <property type="evidence" value="ECO:0007669"/>
    <property type="project" value="InterPro"/>
</dbReference>
<evidence type="ECO:0000256" key="5">
    <source>
        <dbReference type="ARBA" id="ARBA00022737"/>
    </source>
</evidence>
<keyword evidence="5" id="KW-0677">Repeat</keyword>
<comment type="subcellular location">
    <subcellularLocation>
        <location evidence="1">Cytoplasm</location>
        <location evidence="1">P-body</location>
    </subcellularLocation>
</comment>
<dbReference type="Gene3D" id="1.10.220.100">
    <property type="entry name" value="conserved c-terminal region of ge- 1"/>
    <property type="match status" value="1"/>
</dbReference>
<dbReference type="Pfam" id="PF21289">
    <property type="entry name" value="EDC4_C"/>
    <property type="match status" value="1"/>
</dbReference>
<dbReference type="InterPro" id="IPR044938">
    <property type="entry name" value="EDC4_C_sf"/>
</dbReference>
<dbReference type="GO" id="GO:0000932">
    <property type="term" value="C:P-body"/>
    <property type="evidence" value="ECO:0007669"/>
    <property type="project" value="UniProtKB-SubCell"/>
</dbReference>
<dbReference type="EMBL" id="JAMSHJ010000005">
    <property type="protein sequence ID" value="KAI5408907.1"/>
    <property type="molecule type" value="Genomic_DNA"/>
</dbReference>
<name>A0A9D5AET4_PEA</name>
<dbReference type="InterPro" id="IPR049404">
    <property type="entry name" value="EDC4_C"/>
</dbReference>
<keyword evidence="4" id="KW-0853">WD repeat</keyword>
<keyword evidence="9" id="KW-1185">Reference proteome</keyword>
<evidence type="ECO:0000256" key="4">
    <source>
        <dbReference type="ARBA" id="ARBA00022574"/>
    </source>
</evidence>
<evidence type="ECO:0000256" key="3">
    <source>
        <dbReference type="ARBA" id="ARBA00022490"/>
    </source>
</evidence>
<evidence type="ECO:0000256" key="2">
    <source>
        <dbReference type="ARBA" id="ARBA00009639"/>
    </source>
</evidence>
<sequence>RVFIAALHRSDVSIVSWLCSQVDLHRLLSMVPLPLSQGVVLSLLQQLACDINNDMSRKIAWMTDVATAINPSDPMITMHVRPIFEQVYQILNHQRSLPTITGADLSSTRLLLHVINSMLTTCK</sequence>
<proteinExistence type="inferred from homology"/>
<reference evidence="8 9" key="1">
    <citation type="journal article" date="2022" name="Nat. Genet.">
        <title>Improved pea reference genome and pan-genome highlight genomic features and evolutionary characteristics.</title>
        <authorList>
            <person name="Yang T."/>
            <person name="Liu R."/>
            <person name="Luo Y."/>
            <person name="Hu S."/>
            <person name="Wang D."/>
            <person name="Wang C."/>
            <person name="Pandey M.K."/>
            <person name="Ge S."/>
            <person name="Xu Q."/>
            <person name="Li N."/>
            <person name="Li G."/>
            <person name="Huang Y."/>
            <person name="Saxena R.K."/>
            <person name="Ji Y."/>
            <person name="Li M."/>
            <person name="Yan X."/>
            <person name="He Y."/>
            <person name="Liu Y."/>
            <person name="Wang X."/>
            <person name="Xiang C."/>
            <person name="Varshney R.K."/>
            <person name="Ding H."/>
            <person name="Gao S."/>
            <person name="Zong X."/>
        </authorList>
    </citation>
    <scope>NUCLEOTIDE SEQUENCE [LARGE SCALE GENOMIC DNA]</scope>
    <source>
        <strain evidence="8 9">cv. Zhongwan 6</strain>
    </source>
</reference>
<dbReference type="Gramene" id="Psat05G0465700-T2">
    <property type="protein sequence ID" value="KAI5408907.1"/>
    <property type="gene ID" value="KIW84_054657"/>
</dbReference>
<organism evidence="8 9">
    <name type="scientific">Pisum sativum</name>
    <name type="common">Garden pea</name>
    <name type="synonym">Lathyrus oleraceus</name>
    <dbReference type="NCBI Taxonomy" id="3888"/>
    <lineage>
        <taxon>Eukaryota</taxon>
        <taxon>Viridiplantae</taxon>
        <taxon>Streptophyta</taxon>
        <taxon>Embryophyta</taxon>
        <taxon>Tracheophyta</taxon>
        <taxon>Spermatophyta</taxon>
        <taxon>Magnoliopsida</taxon>
        <taxon>eudicotyledons</taxon>
        <taxon>Gunneridae</taxon>
        <taxon>Pentapetalae</taxon>
        <taxon>rosids</taxon>
        <taxon>fabids</taxon>
        <taxon>Fabales</taxon>
        <taxon>Fabaceae</taxon>
        <taxon>Papilionoideae</taxon>
        <taxon>50 kb inversion clade</taxon>
        <taxon>NPAAA clade</taxon>
        <taxon>Hologalegina</taxon>
        <taxon>IRL clade</taxon>
        <taxon>Fabeae</taxon>
        <taxon>Lathyrus</taxon>
    </lineage>
</organism>
<feature type="domain" description="Enhancer of mRNA-decapping protein 4 C-terminal" evidence="7">
    <location>
        <begin position="3"/>
        <end position="94"/>
    </location>
</feature>
<evidence type="ECO:0000313" key="8">
    <source>
        <dbReference type="EMBL" id="KAI5408907.1"/>
    </source>
</evidence>
<keyword evidence="3" id="KW-0963">Cytoplasm</keyword>
<comment type="caution">
    <text evidence="8">The sequence shown here is derived from an EMBL/GenBank/DDBJ whole genome shotgun (WGS) entry which is preliminary data.</text>
</comment>
<dbReference type="PANTHER" id="PTHR15598">
    <property type="entry name" value="ENHANCER OF MRNA-DECAPPING PROTEIN 4"/>
    <property type="match status" value="1"/>
</dbReference>
<dbReference type="PANTHER" id="PTHR15598:SF5">
    <property type="entry name" value="ENHANCER OF MRNA-DECAPPING PROTEIN 4"/>
    <property type="match status" value="1"/>
</dbReference>
<dbReference type="AlphaFoldDB" id="A0A9D5AET4"/>
<evidence type="ECO:0000259" key="7">
    <source>
        <dbReference type="Pfam" id="PF21289"/>
    </source>
</evidence>
<evidence type="ECO:0000256" key="1">
    <source>
        <dbReference type="ARBA" id="ARBA00004201"/>
    </source>
</evidence>